<gene>
    <name evidence="2" type="ORF">HZY85_08125</name>
</gene>
<dbReference type="RefSeq" id="WP_179941918.1">
    <property type="nucleotide sequence ID" value="NZ_JACBYF010000032.1"/>
</dbReference>
<evidence type="ECO:0000256" key="1">
    <source>
        <dbReference type="SAM" id="MobiDB-lite"/>
    </source>
</evidence>
<reference evidence="2 3" key="1">
    <citation type="submission" date="2020-07" db="EMBL/GenBank/DDBJ databases">
        <title>MOT database genomes.</title>
        <authorList>
            <person name="Joseph S."/>
            <person name="Aduse-Opoku J."/>
            <person name="Hashim A."/>
            <person name="Wade W."/>
            <person name="Curtis M."/>
        </authorList>
    </citation>
    <scope>NUCLEOTIDE SEQUENCE [LARGE SCALE GENOMIC DNA]</scope>
    <source>
        <strain evidence="2 3">CIP 106318</strain>
    </source>
</reference>
<accession>A0ABX2T0G3</accession>
<evidence type="ECO:0000313" key="3">
    <source>
        <dbReference type="Proteomes" id="UP000531840"/>
    </source>
</evidence>
<sequence length="256" mass="28902">MKKFLSVLMVGTVLLSGCTVEKDSAKNKPVTNVDKSTKETKENETKKESKEIKKLEHDKELARSFVNDPIAFGVNNIDINTRGAGLDVPPGISTIPLYSKDKIEILEGHINIVPLNEFVDVYNTYNREVYNEEDVVASIKEIVENNNRLTYIELDEKRSDKSLEDIKSLLSKQDTLVFFKGDKQIAYNIIYGLGGAGLPIAGPYEDWEYKGDLVEIPMVGSMDGKFLHTVVLKLNDKEYTGGKNKSLYYYYDVVKK</sequence>
<protein>
    <recommendedName>
        <fullName evidence="4">Lipoprotein</fullName>
    </recommendedName>
</protein>
<feature type="compositionally biased region" description="Basic and acidic residues" evidence="1">
    <location>
        <begin position="35"/>
        <end position="52"/>
    </location>
</feature>
<dbReference type="Proteomes" id="UP000531840">
    <property type="component" value="Unassembled WGS sequence"/>
</dbReference>
<feature type="region of interest" description="Disordered" evidence="1">
    <location>
        <begin position="26"/>
        <end position="52"/>
    </location>
</feature>
<dbReference type="EMBL" id="JACBYF010000032">
    <property type="protein sequence ID" value="NYS48137.1"/>
    <property type="molecule type" value="Genomic_DNA"/>
</dbReference>
<comment type="caution">
    <text evidence="2">The sequence shown here is derived from an EMBL/GenBank/DDBJ whole genome shotgun (WGS) entry which is preliminary data.</text>
</comment>
<proteinExistence type="predicted"/>
<name>A0ABX2T0G3_9BACL</name>
<evidence type="ECO:0008006" key="4">
    <source>
        <dbReference type="Google" id="ProtNLM"/>
    </source>
</evidence>
<keyword evidence="3" id="KW-1185">Reference proteome</keyword>
<evidence type="ECO:0000313" key="2">
    <source>
        <dbReference type="EMBL" id="NYS48137.1"/>
    </source>
</evidence>
<organism evidence="2 3">
    <name type="scientific">Gemelliphila palaticanis</name>
    <dbReference type="NCBI Taxonomy" id="81950"/>
    <lineage>
        <taxon>Bacteria</taxon>
        <taxon>Bacillati</taxon>
        <taxon>Bacillota</taxon>
        <taxon>Bacilli</taxon>
        <taxon>Bacillales</taxon>
        <taxon>Gemellaceae</taxon>
        <taxon>Gemelliphila</taxon>
    </lineage>
</organism>
<dbReference type="PROSITE" id="PS51257">
    <property type="entry name" value="PROKAR_LIPOPROTEIN"/>
    <property type="match status" value="1"/>
</dbReference>